<feature type="chain" id="PRO_5011781296" evidence="1">
    <location>
        <begin position="21"/>
        <end position="96"/>
    </location>
</feature>
<name>A0A1G7VLS2_CHIFI</name>
<keyword evidence="1" id="KW-0732">Signal</keyword>
<evidence type="ECO:0000313" key="2">
    <source>
        <dbReference type="EMBL" id="SDG60359.1"/>
    </source>
</evidence>
<evidence type="ECO:0000256" key="1">
    <source>
        <dbReference type="SAM" id="SignalP"/>
    </source>
</evidence>
<accession>A0A1G7VLS2</accession>
<protein>
    <submittedName>
        <fullName evidence="2">Xylan 1,4-beta-xylosidase</fullName>
    </submittedName>
</protein>
<sequence length="96" mass="11066">MKNVMLLTFLFAAISGTLIAQTANQKKLAMQERVINIDFNKTAGKLNTMFNECVGAGRANEGLRADWQQQTVVNRMFSHKYLNEIKFYEKNLLHFH</sequence>
<feature type="signal peptide" evidence="1">
    <location>
        <begin position="1"/>
        <end position="20"/>
    </location>
</feature>
<evidence type="ECO:0000313" key="3">
    <source>
        <dbReference type="Proteomes" id="UP000199045"/>
    </source>
</evidence>
<reference evidence="2 3" key="1">
    <citation type="submission" date="2016-10" db="EMBL/GenBank/DDBJ databases">
        <authorList>
            <person name="de Groot N.N."/>
        </authorList>
    </citation>
    <scope>NUCLEOTIDE SEQUENCE [LARGE SCALE GENOMIC DNA]</scope>
    <source>
        <strain evidence="2 3">DSM 527</strain>
    </source>
</reference>
<dbReference type="STRING" id="104663.SAMN04488121_105161"/>
<proteinExistence type="predicted"/>
<organism evidence="2 3">
    <name type="scientific">Chitinophaga filiformis</name>
    <name type="common">Myxococcus filiformis</name>
    <name type="synonym">Flexibacter filiformis</name>
    <dbReference type="NCBI Taxonomy" id="104663"/>
    <lineage>
        <taxon>Bacteria</taxon>
        <taxon>Pseudomonadati</taxon>
        <taxon>Bacteroidota</taxon>
        <taxon>Chitinophagia</taxon>
        <taxon>Chitinophagales</taxon>
        <taxon>Chitinophagaceae</taxon>
        <taxon>Chitinophaga</taxon>
    </lineage>
</organism>
<dbReference type="EMBL" id="FNBN01000005">
    <property type="protein sequence ID" value="SDG60359.1"/>
    <property type="molecule type" value="Genomic_DNA"/>
</dbReference>
<dbReference type="RefSeq" id="WP_089834825.1">
    <property type="nucleotide sequence ID" value="NZ_FNBN01000005.1"/>
</dbReference>
<dbReference type="AlphaFoldDB" id="A0A1G7VLS2"/>
<dbReference type="Proteomes" id="UP000199045">
    <property type="component" value="Unassembled WGS sequence"/>
</dbReference>
<gene>
    <name evidence="2" type="ORF">SAMN04488121_105161</name>
</gene>